<dbReference type="EMBL" id="SMLB01000002">
    <property type="protein sequence ID" value="TDD72575.1"/>
    <property type="molecule type" value="Genomic_DNA"/>
</dbReference>
<name>A0A4R5AL34_9ACTN</name>
<evidence type="ECO:0000256" key="1">
    <source>
        <dbReference type="ARBA" id="ARBA00022729"/>
    </source>
</evidence>
<feature type="chain" id="PRO_5020751249" evidence="2">
    <location>
        <begin position="21"/>
        <end position="442"/>
    </location>
</feature>
<gene>
    <name evidence="3" type="ORF">E1262_01555</name>
</gene>
<dbReference type="PROSITE" id="PS51257">
    <property type="entry name" value="PROKAR_LIPOPROTEIN"/>
    <property type="match status" value="1"/>
</dbReference>
<evidence type="ECO:0000313" key="4">
    <source>
        <dbReference type="Proteomes" id="UP000295217"/>
    </source>
</evidence>
<dbReference type="OrthoDB" id="2515046at2"/>
<keyword evidence="1 2" id="KW-0732">Signal</keyword>
<organism evidence="3 4">
    <name type="scientific">Jiangella aurantiaca</name>
    <dbReference type="NCBI Taxonomy" id="2530373"/>
    <lineage>
        <taxon>Bacteria</taxon>
        <taxon>Bacillati</taxon>
        <taxon>Actinomycetota</taxon>
        <taxon>Actinomycetes</taxon>
        <taxon>Jiangellales</taxon>
        <taxon>Jiangellaceae</taxon>
        <taxon>Jiangella</taxon>
    </lineage>
</organism>
<protein>
    <submittedName>
        <fullName evidence="3">Extracellular solute-binding protein</fullName>
    </submittedName>
</protein>
<comment type="caution">
    <text evidence="3">The sequence shown here is derived from an EMBL/GenBank/DDBJ whole genome shotgun (WGS) entry which is preliminary data.</text>
</comment>
<feature type="signal peptide" evidence="2">
    <location>
        <begin position="1"/>
        <end position="20"/>
    </location>
</feature>
<dbReference type="Gene3D" id="3.40.190.10">
    <property type="entry name" value="Periplasmic binding protein-like II"/>
    <property type="match status" value="1"/>
</dbReference>
<evidence type="ECO:0000313" key="3">
    <source>
        <dbReference type="EMBL" id="TDD72575.1"/>
    </source>
</evidence>
<dbReference type="RefSeq" id="WP_132101291.1">
    <property type="nucleotide sequence ID" value="NZ_SMLB01000002.1"/>
</dbReference>
<dbReference type="AlphaFoldDB" id="A0A4R5AL34"/>
<evidence type="ECO:0000256" key="2">
    <source>
        <dbReference type="SAM" id="SignalP"/>
    </source>
</evidence>
<keyword evidence="4" id="KW-1185">Reference proteome</keyword>
<dbReference type="Proteomes" id="UP000295217">
    <property type="component" value="Unassembled WGS sequence"/>
</dbReference>
<dbReference type="PANTHER" id="PTHR43649">
    <property type="entry name" value="ARABINOSE-BINDING PROTEIN-RELATED"/>
    <property type="match status" value="1"/>
</dbReference>
<sequence length="442" mass="47244">MHRRLLMSAAGATATALALAACNGGGDEPDANETTGATAAGDADAPAELAFWTWATNIEQVIEIWNEQNPEQQVSVDRQAQGDELITRVLTAAEAGNEPCLVHTEYQALPVLVSNGVVRDLTGDVADVRDAFPEAAWGLTSFGDQTFAVPQDIAPMMLYYREDLFQQYGLEVPSTWDDFAALAAQVRQVAPERYLTTFSSGDPGWFAGLAQQAGAEWWTNEGEAWSVGMADEATTRVAEFWGDLVAQDLIDDQPMYTPEWNAAMNDGTLLAWPSAVWGAGVLQGVAPDTAGLWRAAPMPQWSDGEDATGYWGGSATAITEGCEYPAQAAKFVKWLNTSPEALEAMITLGGLYPAASEGQTGPALEEPPVMLPNQPEFFALAAEIAGTARGFTWGPNVNVAYNAYNEAFQGAIESGGSFTDAIRSMQDATVADLETQGYEVVE</sequence>
<accession>A0A4R5AL34</accession>
<proteinExistence type="predicted"/>
<dbReference type="InterPro" id="IPR050490">
    <property type="entry name" value="Bact_solute-bd_prot1"/>
</dbReference>
<dbReference type="PANTHER" id="PTHR43649:SF33">
    <property type="entry name" value="POLYGALACTURONAN_RHAMNOGALACTURONAN-BINDING PROTEIN YTCQ"/>
    <property type="match status" value="1"/>
</dbReference>
<reference evidence="3 4" key="1">
    <citation type="submission" date="2019-02" db="EMBL/GenBank/DDBJ databases">
        <title>Draft genome sequences of novel Actinobacteria.</title>
        <authorList>
            <person name="Sahin N."/>
            <person name="Ay H."/>
            <person name="Saygin H."/>
        </authorList>
    </citation>
    <scope>NUCLEOTIDE SEQUENCE [LARGE SCALE GENOMIC DNA]</scope>
    <source>
        <strain evidence="3 4">8K307</strain>
    </source>
</reference>
<dbReference type="SUPFAM" id="SSF53850">
    <property type="entry name" value="Periplasmic binding protein-like II"/>
    <property type="match status" value="1"/>
</dbReference>